<keyword evidence="3 6" id="KW-0812">Transmembrane</keyword>
<dbReference type="PANTHER" id="PTHR30250">
    <property type="entry name" value="PST FAMILY PREDICTED COLANIC ACID TRANSPORTER"/>
    <property type="match status" value="1"/>
</dbReference>
<dbReference type="Proteomes" id="UP000005950">
    <property type="component" value="Unassembled WGS sequence"/>
</dbReference>
<feature type="transmembrane region" description="Helical" evidence="6">
    <location>
        <begin position="32"/>
        <end position="51"/>
    </location>
</feature>
<comment type="caution">
    <text evidence="7">The sequence shown here is derived from an EMBL/GenBank/DDBJ whole genome shotgun (WGS) entry which is preliminary data.</text>
</comment>
<dbReference type="HOGENOM" id="CLU_022017_0_0_9"/>
<evidence type="ECO:0000256" key="6">
    <source>
        <dbReference type="SAM" id="Phobius"/>
    </source>
</evidence>
<feature type="transmembrane region" description="Helical" evidence="6">
    <location>
        <begin position="88"/>
        <end position="109"/>
    </location>
</feature>
<evidence type="ECO:0000256" key="3">
    <source>
        <dbReference type="ARBA" id="ARBA00022692"/>
    </source>
</evidence>
<keyword evidence="2" id="KW-1003">Cell membrane</keyword>
<evidence type="ECO:0000313" key="7">
    <source>
        <dbReference type="EMBL" id="EEF67790.1"/>
    </source>
</evidence>
<feature type="transmembrane region" description="Helical" evidence="6">
    <location>
        <begin position="63"/>
        <end position="82"/>
    </location>
</feature>
<dbReference type="CDD" id="cd13128">
    <property type="entry name" value="MATE_Wzx_like"/>
    <property type="match status" value="1"/>
</dbReference>
<organism evidence="7 8">
    <name type="scientific">Holdemania filiformis DSM 12042</name>
    <dbReference type="NCBI Taxonomy" id="545696"/>
    <lineage>
        <taxon>Bacteria</taxon>
        <taxon>Bacillati</taxon>
        <taxon>Bacillota</taxon>
        <taxon>Erysipelotrichia</taxon>
        <taxon>Erysipelotrichales</taxon>
        <taxon>Erysipelotrichaceae</taxon>
        <taxon>Holdemania</taxon>
    </lineage>
</organism>
<feature type="transmembrane region" description="Helical" evidence="6">
    <location>
        <begin position="201"/>
        <end position="221"/>
    </location>
</feature>
<feature type="transmembrane region" description="Helical" evidence="6">
    <location>
        <begin position="316"/>
        <end position="345"/>
    </location>
</feature>
<comment type="subcellular location">
    <subcellularLocation>
        <location evidence="1">Cell membrane</location>
        <topology evidence="1">Multi-pass membrane protein</topology>
    </subcellularLocation>
</comment>
<dbReference type="InterPro" id="IPR002797">
    <property type="entry name" value="Polysacc_synth"/>
</dbReference>
<dbReference type="AlphaFoldDB" id="B9Y8A6"/>
<reference evidence="7 8" key="1">
    <citation type="submission" date="2008-12" db="EMBL/GenBank/DDBJ databases">
        <authorList>
            <person name="Fulton L."/>
            <person name="Clifton S."/>
            <person name="Fulton B."/>
            <person name="Xu J."/>
            <person name="Minx P."/>
            <person name="Pepin K.H."/>
            <person name="Johnson M."/>
            <person name="Bhonagiri V."/>
            <person name="Nash W.E."/>
            <person name="Mardis E.R."/>
            <person name="Wilson R.K."/>
        </authorList>
    </citation>
    <scope>NUCLEOTIDE SEQUENCE [LARGE SCALE GENOMIC DNA]</scope>
    <source>
        <strain evidence="7 8">DSM 12042</strain>
    </source>
</reference>
<evidence type="ECO:0000256" key="5">
    <source>
        <dbReference type="ARBA" id="ARBA00023136"/>
    </source>
</evidence>
<dbReference type="GO" id="GO:0005886">
    <property type="term" value="C:plasma membrane"/>
    <property type="evidence" value="ECO:0007669"/>
    <property type="project" value="UniProtKB-SubCell"/>
</dbReference>
<feature type="transmembrane region" description="Helical" evidence="6">
    <location>
        <begin position="158"/>
        <end position="180"/>
    </location>
</feature>
<dbReference type="eggNOG" id="COG2244">
    <property type="taxonomic scope" value="Bacteria"/>
</dbReference>
<dbReference type="PANTHER" id="PTHR30250:SF11">
    <property type="entry name" value="O-ANTIGEN TRANSPORTER-RELATED"/>
    <property type="match status" value="1"/>
</dbReference>
<accession>B9Y8A6</accession>
<gene>
    <name evidence="7" type="ORF">HOLDEFILI_02053</name>
</gene>
<name>B9Y8A6_9FIRM</name>
<dbReference type="STRING" id="545696.HOLDEFILI_02053"/>
<evidence type="ECO:0000256" key="2">
    <source>
        <dbReference type="ARBA" id="ARBA00022475"/>
    </source>
</evidence>
<protein>
    <submittedName>
        <fullName evidence="7">Polysaccharide biosynthesis protein</fullName>
    </submittedName>
</protein>
<reference evidence="7 8" key="2">
    <citation type="submission" date="2009-02" db="EMBL/GenBank/DDBJ databases">
        <title>Draft genome sequence of Holdemania filiformis DSM 12042.</title>
        <authorList>
            <person name="Sudarsanam P."/>
            <person name="Ley R."/>
            <person name="Guruge J."/>
            <person name="Turnbaugh P.J."/>
            <person name="Mahowald M."/>
            <person name="Liep D."/>
            <person name="Gordon J."/>
        </authorList>
    </citation>
    <scope>NUCLEOTIDE SEQUENCE [LARGE SCALE GENOMIC DNA]</scope>
    <source>
        <strain evidence="7 8">DSM 12042</strain>
    </source>
</reference>
<proteinExistence type="predicted"/>
<feature type="transmembrane region" description="Helical" evidence="6">
    <location>
        <begin position="391"/>
        <end position="409"/>
    </location>
</feature>
<evidence type="ECO:0000313" key="8">
    <source>
        <dbReference type="Proteomes" id="UP000005950"/>
    </source>
</evidence>
<feature type="transmembrane region" description="Helical" evidence="6">
    <location>
        <begin position="276"/>
        <end position="296"/>
    </location>
</feature>
<keyword evidence="4 6" id="KW-1133">Transmembrane helix</keyword>
<keyword evidence="5 6" id="KW-0472">Membrane</keyword>
<evidence type="ECO:0000256" key="4">
    <source>
        <dbReference type="ARBA" id="ARBA00022989"/>
    </source>
</evidence>
<feature type="transmembrane region" description="Helical" evidence="6">
    <location>
        <begin position="116"/>
        <end position="138"/>
    </location>
</feature>
<feature type="transmembrane region" description="Helical" evidence="6">
    <location>
        <begin position="236"/>
        <end position="255"/>
    </location>
</feature>
<sequence length="429" mass="48527">MFAQLGIPTYGIRACAKVRDDKIALSRTVHELLIINIIMNVISYSAFFLCLMTIPKMLEEKNLYFIISLTIILTSIGIEWLYKALEQYTYITVRSIFFKFIALILMFCLIKSKSDYIVYGAISIFASSASFICNFFNAKKYVRFKYIGDYNLKKHLKPILVFFSMSCATVIYTNLDTVMLGFMKSNVDVGYYNAAVKIKHILLSIVTSLGAVLLPRLSYYIKQGVIEEFIKITNKALHFVIIIAIPMTIYFIIYAKEGIYFLSGNEYTGAILPMQIIMPTLILVGISNITGIQMLVPLGKEKVVLLSEICGAVVDVILNLLLIPCFSASGAAIATVIAEICVLFVQVYELDDLILLAIKNIEYKKISVAIVISILLGYFCKYIRFGLFLKLTISSIIFFGVYFIILLALKDEIVVEFKNQIFKIFRKGE</sequence>
<dbReference type="Pfam" id="PF01943">
    <property type="entry name" value="Polysacc_synt"/>
    <property type="match status" value="1"/>
</dbReference>
<feature type="transmembrane region" description="Helical" evidence="6">
    <location>
        <begin position="366"/>
        <end position="385"/>
    </location>
</feature>
<evidence type="ECO:0000256" key="1">
    <source>
        <dbReference type="ARBA" id="ARBA00004651"/>
    </source>
</evidence>
<dbReference type="InterPro" id="IPR050833">
    <property type="entry name" value="Poly_Biosynth_Transport"/>
</dbReference>
<dbReference type="EMBL" id="ACCF01000116">
    <property type="protein sequence ID" value="EEF67790.1"/>
    <property type="molecule type" value="Genomic_DNA"/>
</dbReference>